<dbReference type="PROSITE" id="PS00107">
    <property type="entry name" value="PROTEIN_KINASE_ATP"/>
    <property type="match status" value="1"/>
</dbReference>
<evidence type="ECO:0000256" key="7">
    <source>
        <dbReference type="ARBA" id="ARBA00022777"/>
    </source>
</evidence>
<dbReference type="InterPro" id="IPR000961">
    <property type="entry name" value="AGC-kinase_C"/>
</dbReference>
<dbReference type="InterPro" id="IPR045270">
    <property type="entry name" value="STKc_AGC"/>
</dbReference>
<evidence type="ECO:0000256" key="10">
    <source>
        <dbReference type="RuleBase" id="RU000304"/>
    </source>
</evidence>
<dbReference type="InterPro" id="IPR011009">
    <property type="entry name" value="Kinase-like_dom_sf"/>
</dbReference>
<feature type="domain" description="Protein kinase" evidence="11">
    <location>
        <begin position="118"/>
        <end position="370"/>
    </location>
</feature>
<dbReference type="Proteomes" id="UP000179807">
    <property type="component" value="Unassembled WGS sequence"/>
</dbReference>
<evidence type="ECO:0000256" key="1">
    <source>
        <dbReference type="ARBA" id="ARBA00006935"/>
    </source>
</evidence>
<evidence type="ECO:0000256" key="6">
    <source>
        <dbReference type="ARBA" id="ARBA00022741"/>
    </source>
</evidence>
<keyword evidence="8 9" id="KW-0067">ATP-binding</keyword>
<dbReference type="Pfam" id="PF00069">
    <property type="entry name" value="Pkinase"/>
    <property type="match status" value="1"/>
</dbReference>
<dbReference type="Gene3D" id="2.30.29.30">
    <property type="entry name" value="Pleckstrin-homology domain (PH domain)/Phosphotyrosine-binding domain (PTB)"/>
    <property type="match status" value="1"/>
</dbReference>
<dbReference type="Gene3D" id="1.10.510.10">
    <property type="entry name" value="Transferase(Phosphotransferase) domain 1"/>
    <property type="match status" value="1"/>
</dbReference>
<dbReference type="Pfam" id="PF00433">
    <property type="entry name" value="Pkinase_C"/>
    <property type="match status" value="1"/>
</dbReference>
<evidence type="ECO:0000256" key="4">
    <source>
        <dbReference type="ARBA" id="ARBA00022553"/>
    </source>
</evidence>
<reference evidence="13" key="1">
    <citation type="submission" date="2016-10" db="EMBL/GenBank/DDBJ databases">
        <authorList>
            <person name="Benchimol M."/>
            <person name="Almeida L.G."/>
            <person name="Vasconcelos A.T."/>
            <person name="Perreira-Neves A."/>
            <person name="Rosa I.A."/>
            <person name="Tasca T."/>
            <person name="Bogo M.R."/>
            <person name="de Souza W."/>
        </authorList>
    </citation>
    <scope>NUCLEOTIDE SEQUENCE [LARGE SCALE GENOMIC DNA]</scope>
    <source>
        <strain evidence="13">K</strain>
    </source>
</reference>
<dbReference type="FunFam" id="3.30.200.20:FF:000771">
    <property type="entry name" value="AGC family protein kinase"/>
    <property type="match status" value="1"/>
</dbReference>
<evidence type="ECO:0000256" key="5">
    <source>
        <dbReference type="ARBA" id="ARBA00022679"/>
    </source>
</evidence>
<dbReference type="OrthoDB" id="63267at2759"/>
<dbReference type="PROSITE" id="PS50011">
    <property type="entry name" value="PROTEIN_KINASE_DOM"/>
    <property type="match status" value="1"/>
</dbReference>
<feature type="binding site" evidence="9">
    <location>
        <position position="147"/>
    </location>
    <ligand>
        <name>ATP</name>
        <dbReference type="ChEBI" id="CHEBI:30616"/>
    </ligand>
</feature>
<dbReference type="VEuPathDB" id="TrichDB:TRFO_26747"/>
<dbReference type="InterPro" id="IPR011993">
    <property type="entry name" value="PH-like_dom_sf"/>
</dbReference>
<keyword evidence="6 9" id="KW-0547">Nucleotide-binding</keyword>
<dbReference type="InterPro" id="IPR008271">
    <property type="entry name" value="Ser/Thr_kinase_AS"/>
</dbReference>
<proteinExistence type="inferred from homology"/>
<dbReference type="GO" id="GO:0004674">
    <property type="term" value="F:protein serine/threonine kinase activity"/>
    <property type="evidence" value="ECO:0007669"/>
    <property type="project" value="UniProtKB-KW"/>
</dbReference>
<keyword evidence="4" id="KW-0597">Phosphoprotein</keyword>
<protein>
    <recommendedName>
        <fullName evidence="2">non-specific serine/threonine protein kinase</fullName>
        <ecNumber evidence="2">2.7.11.1</ecNumber>
    </recommendedName>
</protein>
<dbReference type="GeneID" id="94839835"/>
<dbReference type="PANTHER" id="PTHR24351">
    <property type="entry name" value="RIBOSOMAL PROTEIN S6 KINASE"/>
    <property type="match status" value="1"/>
</dbReference>
<sequence length="447" mass="50816">MKSPKRIERVGTVVYSGTLKRKGAFFGILHSCFCELCNSALYVKRTKDTDKYELEIPITPETIIEVHDQEKMPLLVLTNPAKSPLNFVSDNTETITAWAVALRSCTLRPPPGITIDSFDIVSVIGRGFYGKVMLVKNKATGEHFAMKTIHKNRLFATKKVYTVINERNILVKANHPFIVQLYYSFQTETKFYFILEYAPGGELFKRLKENLKLSLCEARLYLAEIGLALEYLHSIGVVYRDLKTENILLDDDGHIKITDFGLSKDISTENEHTASFCGTPEYIAPEIIARDAYTYSVDWWSFGVLAYEMLYGCTPFYSTNRNRLMQSILRDEITFPRGATAVQKDFISKFLKKNPEQRAKFEDMKTHEFWDGLNFDDVLQKKVKPNFVPDIYGAESTNNFDDEFTQEPAADSFGSPVLLGQSNVPGFSYVAEPAIEAVEEDSPLMKC</sequence>
<dbReference type="SMART" id="SM00133">
    <property type="entry name" value="S_TK_X"/>
    <property type="match status" value="1"/>
</dbReference>
<dbReference type="InterPro" id="IPR017441">
    <property type="entry name" value="Protein_kinase_ATP_BS"/>
</dbReference>
<dbReference type="EMBL" id="MLAK01000756">
    <property type="protein sequence ID" value="OHT05481.1"/>
    <property type="molecule type" value="Genomic_DNA"/>
</dbReference>
<comment type="similarity">
    <text evidence="1">Belongs to the protein kinase superfamily. AGC Ser/Thr protein kinase family. RAC subfamily.</text>
</comment>
<dbReference type="SUPFAM" id="SSF50729">
    <property type="entry name" value="PH domain-like"/>
    <property type="match status" value="1"/>
</dbReference>
<keyword evidence="5" id="KW-0808">Transferase</keyword>
<evidence type="ECO:0000256" key="8">
    <source>
        <dbReference type="ARBA" id="ARBA00022840"/>
    </source>
</evidence>
<evidence type="ECO:0000313" key="14">
    <source>
        <dbReference type="Proteomes" id="UP000179807"/>
    </source>
</evidence>
<evidence type="ECO:0000259" key="11">
    <source>
        <dbReference type="PROSITE" id="PS50011"/>
    </source>
</evidence>
<evidence type="ECO:0000259" key="12">
    <source>
        <dbReference type="PROSITE" id="PS51285"/>
    </source>
</evidence>
<dbReference type="FunFam" id="1.10.510.10:FF:000008">
    <property type="entry name" value="Non-specific serine/threonine protein kinase"/>
    <property type="match status" value="1"/>
</dbReference>
<name>A0A1J4K214_9EUKA</name>
<dbReference type="EC" id="2.7.11.1" evidence="2"/>
<evidence type="ECO:0000256" key="9">
    <source>
        <dbReference type="PROSITE-ProRule" id="PRU10141"/>
    </source>
</evidence>
<organism evidence="13 14">
    <name type="scientific">Tritrichomonas foetus</name>
    <dbReference type="NCBI Taxonomy" id="1144522"/>
    <lineage>
        <taxon>Eukaryota</taxon>
        <taxon>Metamonada</taxon>
        <taxon>Parabasalia</taxon>
        <taxon>Tritrichomonadida</taxon>
        <taxon>Tritrichomonadidae</taxon>
        <taxon>Tritrichomonas</taxon>
    </lineage>
</organism>
<dbReference type="GO" id="GO:0005524">
    <property type="term" value="F:ATP binding"/>
    <property type="evidence" value="ECO:0007669"/>
    <property type="project" value="UniProtKB-UniRule"/>
</dbReference>
<gene>
    <name evidence="13" type="primary">pkbA</name>
    <name evidence="13" type="ORF">TRFO_26747</name>
</gene>
<evidence type="ECO:0000256" key="3">
    <source>
        <dbReference type="ARBA" id="ARBA00022527"/>
    </source>
</evidence>
<comment type="caution">
    <text evidence="13">The sequence shown here is derived from an EMBL/GenBank/DDBJ whole genome shotgun (WGS) entry which is preliminary data.</text>
</comment>
<evidence type="ECO:0000313" key="13">
    <source>
        <dbReference type="EMBL" id="OHT05481.1"/>
    </source>
</evidence>
<dbReference type="SUPFAM" id="SSF56112">
    <property type="entry name" value="Protein kinase-like (PK-like)"/>
    <property type="match status" value="1"/>
</dbReference>
<dbReference type="InterPro" id="IPR000719">
    <property type="entry name" value="Prot_kinase_dom"/>
</dbReference>
<keyword evidence="14" id="KW-1185">Reference proteome</keyword>
<dbReference type="SMART" id="SM00220">
    <property type="entry name" value="S_TKc"/>
    <property type="match status" value="1"/>
</dbReference>
<dbReference type="InterPro" id="IPR017892">
    <property type="entry name" value="Pkinase_C"/>
</dbReference>
<feature type="domain" description="AGC-kinase C-terminal" evidence="12">
    <location>
        <begin position="371"/>
        <end position="439"/>
    </location>
</feature>
<dbReference type="InterPro" id="IPR001849">
    <property type="entry name" value="PH_domain"/>
</dbReference>
<dbReference type="Gene3D" id="3.30.200.20">
    <property type="entry name" value="Phosphorylase Kinase, domain 1"/>
    <property type="match status" value="1"/>
</dbReference>
<dbReference type="PROSITE" id="PS00108">
    <property type="entry name" value="PROTEIN_KINASE_ST"/>
    <property type="match status" value="1"/>
</dbReference>
<accession>A0A1J4K214</accession>
<dbReference type="RefSeq" id="XP_068358617.1">
    <property type="nucleotide sequence ID" value="XM_068505131.1"/>
</dbReference>
<evidence type="ECO:0000256" key="2">
    <source>
        <dbReference type="ARBA" id="ARBA00012513"/>
    </source>
</evidence>
<dbReference type="CDD" id="cd05123">
    <property type="entry name" value="STKc_AGC"/>
    <property type="match status" value="1"/>
</dbReference>
<keyword evidence="7 13" id="KW-0418">Kinase</keyword>
<dbReference type="PROSITE" id="PS51285">
    <property type="entry name" value="AGC_KINASE_CTER"/>
    <property type="match status" value="1"/>
</dbReference>
<dbReference type="SMART" id="SM00233">
    <property type="entry name" value="PH"/>
    <property type="match status" value="1"/>
</dbReference>
<keyword evidence="3 10" id="KW-0723">Serine/threonine-protein kinase</keyword>
<dbReference type="AlphaFoldDB" id="A0A1J4K214"/>